<dbReference type="PANTHER" id="PTHR46797:SF1">
    <property type="entry name" value="METHYLPHOSPHONATE SYNTHASE"/>
    <property type="match status" value="1"/>
</dbReference>
<dbReference type="InterPro" id="IPR050807">
    <property type="entry name" value="TransReg_Diox_bact_type"/>
</dbReference>
<dbReference type="GO" id="GO:0005829">
    <property type="term" value="C:cytosol"/>
    <property type="evidence" value="ECO:0007669"/>
    <property type="project" value="TreeGrafter"/>
</dbReference>
<sequence>MTLGEKVRFVREKAGLTTEELARRLKVSQSYISHVENNRRLLGRDRIVALSKTLDIPVEFFLREDILRLDELKVSSALRARLSESRYANYLVALDKAVEAEISPEELERAIEFIRNYKNQAQ</sequence>
<comment type="caution">
    <text evidence="3">The sequence shown here is derived from an EMBL/GenBank/DDBJ whole genome shotgun (WGS) entry which is preliminary data.</text>
</comment>
<proteinExistence type="predicted"/>
<protein>
    <recommendedName>
        <fullName evidence="2">HTH cro/C1-type domain-containing protein</fullName>
    </recommendedName>
</protein>
<keyword evidence="1" id="KW-0238">DNA-binding</keyword>
<dbReference type="InterPro" id="IPR010982">
    <property type="entry name" value="Lambda_DNA-bd_dom_sf"/>
</dbReference>
<dbReference type="CDD" id="cd00093">
    <property type="entry name" value="HTH_XRE"/>
    <property type="match status" value="1"/>
</dbReference>
<evidence type="ECO:0000313" key="4">
    <source>
        <dbReference type="Proteomes" id="UP000076268"/>
    </source>
</evidence>
<dbReference type="PANTHER" id="PTHR46797">
    <property type="entry name" value="HTH-TYPE TRANSCRIPTIONAL REGULATOR"/>
    <property type="match status" value="1"/>
</dbReference>
<dbReference type="RefSeq" id="WP_066245161.1">
    <property type="nucleotide sequence ID" value="NZ_LSGP01000025.1"/>
</dbReference>
<keyword evidence="4" id="KW-1185">Reference proteome</keyword>
<dbReference type="InterPro" id="IPR001387">
    <property type="entry name" value="Cro/C1-type_HTH"/>
</dbReference>
<organism evidence="3 4">
    <name type="scientific">Anaerosporomusa subterranea</name>
    <dbReference type="NCBI Taxonomy" id="1794912"/>
    <lineage>
        <taxon>Bacteria</taxon>
        <taxon>Bacillati</taxon>
        <taxon>Bacillota</taxon>
        <taxon>Negativicutes</taxon>
        <taxon>Acetonemataceae</taxon>
        <taxon>Anaerosporomusa</taxon>
    </lineage>
</organism>
<feature type="domain" description="HTH cro/C1-type" evidence="2">
    <location>
        <begin position="7"/>
        <end position="61"/>
    </location>
</feature>
<dbReference type="EMBL" id="LSGP01000025">
    <property type="protein sequence ID" value="KYZ75396.1"/>
    <property type="molecule type" value="Genomic_DNA"/>
</dbReference>
<dbReference type="AlphaFoldDB" id="A0A154BN88"/>
<dbReference type="PROSITE" id="PS50943">
    <property type="entry name" value="HTH_CROC1"/>
    <property type="match status" value="1"/>
</dbReference>
<dbReference type="SUPFAM" id="SSF47413">
    <property type="entry name" value="lambda repressor-like DNA-binding domains"/>
    <property type="match status" value="1"/>
</dbReference>
<evidence type="ECO:0000313" key="3">
    <source>
        <dbReference type="EMBL" id="KYZ75396.1"/>
    </source>
</evidence>
<evidence type="ECO:0000256" key="1">
    <source>
        <dbReference type="ARBA" id="ARBA00023125"/>
    </source>
</evidence>
<evidence type="ECO:0000259" key="2">
    <source>
        <dbReference type="PROSITE" id="PS50943"/>
    </source>
</evidence>
<dbReference type="GO" id="GO:0003677">
    <property type="term" value="F:DNA binding"/>
    <property type="evidence" value="ECO:0007669"/>
    <property type="project" value="UniProtKB-KW"/>
</dbReference>
<dbReference type="SMART" id="SM00530">
    <property type="entry name" value="HTH_XRE"/>
    <property type="match status" value="1"/>
</dbReference>
<reference evidence="3 4" key="1">
    <citation type="submission" date="2016-02" db="EMBL/GenBank/DDBJ databases">
        <title>Anaerosporomusa subterraneum gen. nov., sp. nov., a spore-forming obligate anaerobe isolated from saprolite.</title>
        <authorList>
            <person name="Choi J.K."/>
            <person name="Shah M."/>
            <person name="Yee N."/>
        </authorList>
    </citation>
    <scope>NUCLEOTIDE SEQUENCE [LARGE SCALE GENOMIC DNA]</scope>
    <source>
        <strain evidence="3 4">RU4</strain>
    </source>
</reference>
<name>A0A154BN88_ANASB</name>
<gene>
    <name evidence="3" type="ORF">AXX12_14710</name>
</gene>
<dbReference type="Gene3D" id="1.10.260.40">
    <property type="entry name" value="lambda repressor-like DNA-binding domains"/>
    <property type="match status" value="1"/>
</dbReference>
<dbReference type="GO" id="GO:0003700">
    <property type="term" value="F:DNA-binding transcription factor activity"/>
    <property type="evidence" value="ECO:0007669"/>
    <property type="project" value="TreeGrafter"/>
</dbReference>
<dbReference type="Pfam" id="PF01381">
    <property type="entry name" value="HTH_3"/>
    <property type="match status" value="1"/>
</dbReference>
<dbReference type="STRING" id="1794912.AXX12_14710"/>
<dbReference type="Proteomes" id="UP000076268">
    <property type="component" value="Unassembled WGS sequence"/>
</dbReference>
<dbReference type="OrthoDB" id="1683779at2"/>
<accession>A0A154BN88</accession>